<dbReference type="SMART" id="SM00338">
    <property type="entry name" value="BRLZ"/>
    <property type="match status" value="1"/>
</dbReference>
<dbReference type="PANTHER" id="PTHR46972">
    <property type="entry name" value="MONOOXYGENASE ASQM-RELATED"/>
    <property type="match status" value="1"/>
</dbReference>
<comment type="subcellular location">
    <subcellularLocation>
        <location evidence="2">Membrane</location>
        <topology evidence="2">Multi-pass membrane protein</topology>
    </subcellularLocation>
    <subcellularLocation>
        <location evidence="1">Nucleus</location>
    </subcellularLocation>
</comment>
<evidence type="ECO:0000256" key="13">
    <source>
        <dbReference type="ARBA" id="ARBA00023242"/>
    </source>
</evidence>
<keyword evidence="11 15" id="KW-0472">Membrane</keyword>
<accession>A0A8H4W661</accession>
<name>A0A8H4W661_9HELO</name>
<dbReference type="Pfam" id="PF01494">
    <property type="entry name" value="FAD_binding_3"/>
    <property type="match status" value="1"/>
</dbReference>
<keyword evidence="12" id="KW-0804">Transcription</keyword>
<dbReference type="CDD" id="cd14705">
    <property type="entry name" value="bZIP_Zip1"/>
    <property type="match status" value="1"/>
</dbReference>
<dbReference type="OrthoDB" id="1939598at2759"/>
<evidence type="ECO:0000256" key="5">
    <source>
        <dbReference type="ARBA" id="ARBA00022827"/>
    </source>
</evidence>
<dbReference type="InterPro" id="IPR002938">
    <property type="entry name" value="FAD-bd"/>
</dbReference>
<keyword evidence="9" id="KW-0503">Monooxygenase</keyword>
<evidence type="ECO:0000256" key="14">
    <source>
        <dbReference type="SAM" id="MobiDB-lite"/>
    </source>
</evidence>
<gene>
    <name evidence="17" type="ORF">G7Y89_g4957</name>
</gene>
<keyword evidence="13" id="KW-0539">Nucleus</keyword>
<evidence type="ECO:0000256" key="9">
    <source>
        <dbReference type="ARBA" id="ARBA00023033"/>
    </source>
</evidence>
<dbReference type="InterPro" id="IPR046347">
    <property type="entry name" value="bZIP_sf"/>
</dbReference>
<dbReference type="InterPro" id="IPR004695">
    <property type="entry name" value="SLAC1/Mae1/Ssu1/TehA"/>
</dbReference>
<dbReference type="Gene3D" id="1.50.10.150">
    <property type="entry name" value="Voltage-dependent anion channel"/>
    <property type="match status" value="1"/>
</dbReference>
<dbReference type="Pfam" id="PF07716">
    <property type="entry name" value="bZIP_2"/>
    <property type="match status" value="1"/>
</dbReference>
<dbReference type="Gene3D" id="1.20.5.170">
    <property type="match status" value="1"/>
</dbReference>
<dbReference type="GO" id="GO:0003700">
    <property type="term" value="F:DNA-binding transcription factor activity"/>
    <property type="evidence" value="ECO:0007669"/>
    <property type="project" value="InterPro"/>
</dbReference>
<feature type="transmembrane region" description="Helical" evidence="15">
    <location>
        <begin position="142"/>
        <end position="160"/>
    </location>
</feature>
<feature type="region of interest" description="Disordered" evidence="14">
    <location>
        <begin position="1095"/>
        <end position="1114"/>
    </location>
</feature>
<dbReference type="PROSITE" id="PS50217">
    <property type="entry name" value="BZIP"/>
    <property type="match status" value="1"/>
</dbReference>
<dbReference type="GO" id="GO:0005634">
    <property type="term" value="C:nucleus"/>
    <property type="evidence" value="ECO:0007669"/>
    <property type="project" value="UniProtKB-SubCell"/>
</dbReference>
<evidence type="ECO:0000256" key="2">
    <source>
        <dbReference type="ARBA" id="ARBA00004141"/>
    </source>
</evidence>
<dbReference type="GO" id="GO:0071949">
    <property type="term" value="F:FAD binding"/>
    <property type="evidence" value="ECO:0007669"/>
    <property type="project" value="InterPro"/>
</dbReference>
<feature type="transmembrane region" description="Helical" evidence="15">
    <location>
        <begin position="212"/>
        <end position="231"/>
    </location>
</feature>
<dbReference type="SUPFAM" id="SSF51905">
    <property type="entry name" value="FAD/NAD(P)-binding domain"/>
    <property type="match status" value="1"/>
</dbReference>
<evidence type="ECO:0000256" key="1">
    <source>
        <dbReference type="ARBA" id="ARBA00004123"/>
    </source>
</evidence>
<evidence type="ECO:0000256" key="7">
    <source>
        <dbReference type="ARBA" id="ARBA00023002"/>
    </source>
</evidence>
<feature type="compositionally biased region" description="Basic and acidic residues" evidence="14">
    <location>
        <begin position="406"/>
        <end position="417"/>
    </location>
</feature>
<evidence type="ECO:0000256" key="3">
    <source>
        <dbReference type="ARBA" id="ARBA00022630"/>
    </source>
</evidence>
<feature type="domain" description="BZIP" evidence="16">
    <location>
        <begin position="1313"/>
        <end position="1372"/>
    </location>
</feature>
<sequence length="1406" mass="154462">MMPHPPAPGLPENGYESPQSVETEGIFFGPGTHKGKERRRGGRLNGGDCETANGSLDSKIHLARNEKLSSSDEEGRTYTRAGIRERISCYTWTWFTMTMATGGIANVLHSNGTLDLSGQRSHTNQNPFSSQLVSYRRSIKSAYNFNVLMAFRVGVILTNMTQYGIPQTGEWFQTTMQVLFWLYASIAVISSSGMYLLIWSTQTFPIHTMTPIWIFPAYPLLLVAPFASNLIDSLPDSASAARINSIAIALGAVAIQVASRGQSAWHGPSGFTVAGLTRLLNFSPRLITETSPFAQWTGPSIDLIQSTTKHNCLMKERIIDLTNSSSPAPPRETAMPSSKKATAGAPRPINIPAPPQPSQAVYDAISSLSEKKLRLLVKTSLHENPNLLRLIEVMYLAKGKEIVRYHADSESEDRSKSEEEEEEDDDGDYGSEDEDEKAERKRTEKPISLRDEESTARYVKYENCDKEFDLRSNVRGECNWHTGKKELSWDEDFWADHDPNCYGDPESLHDDPDFAEGFFWTCCKQDGNDEGCKHTRHKAPANIIRSRFPSPLPDPVAVGSKKRKAEEVLVPSKRVRDKQVYEDDDFWADHDEDCHGEIDALADDPDFADGFAWSCCGELSGEPGCERGEHVPPRVILSISNIEMSSFQPRIAIVGGGPAGLTAGVLLHKFGVQFTIFELREKPTADDLAKPSGMLDLHEKSGLAAINECGLMDQFLKLTGECTEATKVTDKYGNLLYSDQGEMSERPEISRQALSKLLTSHIPAEQIKWGHKLYSATRSENTDIELDFGPHGKQTFDLVIGADGAWSKVRKLLTNVTPHYAGTTVVTLTIRGITKKHPRLADLIGLGGFSALGNRHGVMSQRGPQDSARIYLFLTIDDENFATTSELANQTAAAAKSRLLNDDALLGTFGSAIKKLVTVACDEDTADNPEAMLDIRPLHLLPSDITWEHTTGVTAIGDAAHLMYPAGEGVNVAMWDSMQLAHAIIKAHKTVKKYAVSFQSVLDPLVKEFEVKMLANSKEKAEQCLGIAIPTIRFTLQRPRDTVPLSASTSTTSTPQTCELLLLSSQFPQYLATALLPAYSRAFLSLAYPAKVQSTCAPSTPETPQPPHANDDCNTDAHRVSRLGGSTLLCYGVATGWRLCAMAYNGRRGPNVSEYIANLNAIPTAQDLQNSQDNFNLDDELAMFTNTQFFDFDLGQDVDLQASNYTSDTPGQAASGKGGELEALDFSLRGDFNFSDFNAFAQPSSFTDTTNTIAPPPIQTNLPAYSTSSSAGSPAPTSAAPQPGQKRKSDSISNSSPSGAVDFEEASRLAAEEDKRRRNTAASARFRVKKKQREQALEKSAKEMGDKVAALEGRINQLETENKWLKNLIVEKNDNKEDIAELWKKFSQETAERKGSERKDGVGTKA</sequence>
<dbReference type="EMBL" id="JAAMPI010000283">
    <property type="protein sequence ID" value="KAF4633165.1"/>
    <property type="molecule type" value="Genomic_DNA"/>
</dbReference>
<feature type="region of interest" description="Disordered" evidence="14">
    <location>
        <begin position="1"/>
        <end position="51"/>
    </location>
</feature>
<evidence type="ECO:0000313" key="17">
    <source>
        <dbReference type="EMBL" id="KAF4633165.1"/>
    </source>
</evidence>
<dbReference type="Gene3D" id="3.50.50.60">
    <property type="entry name" value="FAD/NAD(P)-binding domain"/>
    <property type="match status" value="1"/>
</dbReference>
<dbReference type="GO" id="GO:0004497">
    <property type="term" value="F:monooxygenase activity"/>
    <property type="evidence" value="ECO:0007669"/>
    <property type="project" value="UniProtKB-KW"/>
</dbReference>
<evidence type="ECO:0000313" key="18">
    <source>
        <dbReference type="Proteomes" id="UP000566819"/>
    </source>
</evidence>
<organism evidence="17 18">
    <name type="scientific">Cudoniella acicularis</name>
    <dbReference type="NCBI Taxonomy" id="354080"/>
    <lineage>
        <taxon>Eukaryota</taxon>
        <taxon>Fungi</taxon>
        <taxon>Dikarya</taxon>
        <taxon>Ascomycota</taxon>
        <taxon>Pezizomycotina</taxon>
        <taxon>Leotiomycetes</taxon>
        <taxon>Helotiales</taxon>
        <taxon>Tricladiaceae</taxon>
        <taxon>Cudoniella</taxon>
    </lineage>
</organism>
<dbReference type="PRINTS" id="PR00420">
    <property type="entry name" value="RNGMNOXGNASE"/>
</dbReference>
<dbReference type="InterPro" id="IPR004827">
    <property type="entry name" value="bZIP"/>
</dbReference>
<evidence type="ECO:0000256" key="4">
    <source>
        <dbReference type="ARBA" id="ARBA00022692"/>
    </source>
</evidence>
<reference evidence="17 18" key="1">
    <citation type="submission" date="2020-03" db="EMBL/GenBank/DDBJ databases">
        <title>Draft Genome Sequence of Cudoniella acicularis.</title>
        <authorList>
            <person name="Buettner E."/>
            <person name="Kellner H."/>
        </authorList>
    </citation>
    <scope>NUCLEOTIDE SEQUENCE [LARGE SCALE GENOMIC DNA]</scope>
    <source>
        <strain evidence="17 18">DSM 108380</strain>
    </source>
</reference>
<feature type="region of interest" description="Disordered" evidence="14">
    <location>
        <begin position="321"/>
        <end position="359"/>
    </location>
</feature>
<keyword evidence="8" id="KW-0805">Transcription regulation</keyword>
<dbReference type="InterPro" id="IPR038665">
    <property type="entry name" value="Voltage-dep_anion_channel_sf"/>
</dbReference>
<keyword evidence="5" id="KW-0274">FAD</keyword>
<dbReference type="SUPFAM" id="SSF57959">
    <property type="entry name" value="Leucine zipper domain"/>
    <property type="match status" value="1"/>
</dbReference>
<keyword evidence="10" id="KW-0238">DNA-binding</keyword>
<keyword evidence="18" id="KW-1185">Reference proteome</keyword>
<evidence type="ECO:0000256" key="12">
    <source>
        <dbReference type="ARBA" id="ARBA00023163"/>
    </source>
</evidence>
<evidence type="ECO:0000256" key="11">
    <source>
        <dbReference type="ARBA" id="ARBA00023136"/>
    </source>
</evidence>
<feature type="compositionally biased region" description="Low complexity" evidence="14">
    <location>
        <begin position="1263"/>
        <end position="1284"/>
    </location>
</feature>
<feature type="transmembrane region" description="Helical" evidence="15">
    <location>
        <begin position="180"/>
        <end position="200"/>
    </location>
</feature>
<dbReference type="Pfam" id="PF03595">
    <property type="entry name" value="SLAC1"/>
    <property type="match status" value="1"/>
</dbReference>
<dbReference type="GO" id="GO:0055085">
    <property type="term" value="P:transmembrane transport"/>
    <property type="evidence" value="ECO:0007669"/>
    <property type="project" value="InterPro"/>
</dbReference>
<protein>
    <recommendedName>
        <fullName evidence="16">BZIP domain-containing protein</fullName>
    </recommendedName>
</protein>
<feature type="compositionally biased region" description="Basic and acidic residues" evidence="14">
    <location>
        <begin position="1305"/>
        <end position="1316"/>
    </location>
</feature>
<feature type="compositionally biased region" description="Basic and acidic residues" evidence="14">
    <location>
        <begin position="437"/>
        <end position="448"/>
    </location>
</feature>
<dbReference type="Proteomes" id="UP000566819">
    <property type="component" value="Unassembled WGS sequence"/>
</dbReference>
<evidence type="ECO:0000259" key="16">
    <source>
        <dbReference type="PROSITE" id="PS50217"/>
    </source>
</evidence>
<feature type="region of interest" description="Disordered" evidence="14">
    <location>
        <begin position="406"/>
        <end position="448"/>
    </location>
</feature>
<evidence type="ECO:0000256" key="6">
    <source>
        <dbReference type="ARBA" id="ARBA00022989"/>
    </source>
</evidence>
<dbReference type="GO" id="GO:0003677">
    <property type="term" value="F:DNA binding"/>
    <property type="evidence" value="ECO:0007669"/>
    <property type="project" value="UniProtKB-KW"/>
</dbReference>
<keyword evidence="3" id="KW-0285">Flavoprotein</keyword>
<dbReference type="GO" id="GO:0016020">
    <property type="term" value="C:membrane"/>
    <property type="evidence" value="ECO:0007669"/>
    <property type="project" value="UniProtKB-SubCell"/>
</dbReference>
<proteinExistence type="predicted"/>
<dbReference type="FunFam" id="1.20.5.170:FF:000075">
    <property type="entry name" value="BZIP transcription factor (MetR)"/>
    <property type="match status" value="1"/>
</dbReference>
<dbReference type="InterPro" id="IPR036188">
    <property type="entry name" value="FAD/NAD-bd_sf"/>
</dbReference>
<keyword evidence="6 15" id="KW-1133">Transmembrane helix</keyword>
<keyword evidence="4 15" id="KW-0812">Transmembrane</keyword>
<dbReference type="PROSITE" id="PS00036">
    <property type="entry name" value="BZIP_BASIC"/>
    <property type="match status" value="1"/>
</dbReference>
<dbReference type="PANTHER" id="PTHR46972:SF1">
    <property type="entry name" value="FAD DEPENDENT OXIDOREDUCTASE DOMAIN-CONTAINING PROTEIN"/>
    <property type="match status" value="1"/>
</dbReference>
<comment type="caution">
    <text evidence="17">The sequence shown here is derived from an EMBL/GenBank/DDBJ whole genome shotgun (WGS) entry which is preliminary data.</text>
</comment>
<evidence type="ECO:0000256" key="15">
    <source>
        <dbReference type="SAM" id="Phobius"/>
    </source>
</evidence>
<feature type="compositionally biased region" description="Basic and acidic residues" evidence="14">
    <location>
        <begin position="1333"/>
        <end position="1345"/>
    </location>
</feature>
<feature type="region of interest" description="Disordered" evidence="14">
    <location>
        <begin position="1248"/>
        <end position="1345"/>
    </location>
</feature>
<feature type="compositionally biased region" description="Basic residues" evidence="14">
    <location>
        <begin position="33"/>
        <end position="42"/>
    </location>
</feature>
<evidence type="ECO:0000256" key="10">
    <source>
        <dbReference type="ARBA" id="ARBA00023125"/>
    </source>
</evidence>
<keyword evidence="7" id="KW-0560">Oxidoreductase</keyword>
<evidence type="ECO:0000256" key="8">
    <source>
        <dbReference type="ARBA" id="ARBA00023015"/>
    </source>
</evidence>
<feature type="compositionally biased region" description="Acidic residues" evidence="14">
    <location>
        <begin position="418"/>
        <end position="436"/>
    </location>
</feature>